<dbReference type="PIRSF" id="PIRSF004884">
    <property type="entry name" value="Sugar_kin_arch"/>
    <property type="match status" value="1"/>
</dbReference>
<dbReference type="InterPro" id="IPR020568">
    <property type="entry name" value="Ribosomal_Su5_D2-typ_SF"/>
</dbReference>
<keyword evidence="7" id="KW-1185">Reference proteome</keyword>
<sequence length="373" mass="38254">MDRRPSPDFPPAEAPAEPRLAVAEVRAPGRLHLGFLDPAATLGRRFGSLGLVIAGFETVVQLGPLAGPAGGPDRLEADSPAARAELPRAAAHLAALRQGLPVPHSPPLRLRLDQVLPAHAGFGSGTQLALAVGRAYAAVHGLQIDTPSLARLLGRGLRSGVGIAGFDQGGLLLDGGPGRGGQPAPLLARLCLPADWRVLLVLDPDETGLAGDRERSALASLRPLSQAQAAALCHEVLMRVLPSAADGDYEAFALGISAVQALLGAHFAPAQSGRAYLSARVASVMDWLAAEAPRRLGLPAGIGQSSWGPTGFVFLPSAHAAETLRAAALAAGQVPEGLQLQIVAPRNEGAALRLLGPEASPRPRPEGQPLATA</sequence>
<evidence type="ECO:0000259" key="4">
    <source>
        <dbReference type="Pfam" id="PF00288"/>
    </source>
</evidence>
<organism evidence="6 7">
    <name type="scientific">Aquariibacter lacus</name>
    <dbReference type="NCBI Taxonomy" id="2801332"/>
    <lineage>
        <taxon>Bacteria</taxon>
        <taxon>Pseudomonadati</taxon>
        <taxon>Pseudomonadota</taxon>
        <taxon>Betaproteobacteria</taxon>
        <taxon>Burkholderiales</taxon>
        <taxon>Sphaerotilaceae</taxon>
        <taxon>Aquariibacter</taxon>
    </lineage>
</organism>
<dbReference type="GO" id="GO:0005524">
    <property type="term" value="F:ATP binding"/>
    <property type="evidence" value="ECO:0007669"/>
    <property type="project" value="InterPro"/>
</dbReference>
<accession>A0A9X0XC83</accession>
<feature type="domain" description="GHMP kinase C-terminal" evidence="5">
    <location>
        <begin position="273"/>
        <end position="328"/>
    </location>
</feature>
<evidence type="ECO:0000313" key="6">
    <source>
        <dbReference type="EMBL" id="MBL0719592.1"/>
    </source>
</evidence>
<evidence type="ECO:0000313" key="7">
    <source>
        <dbReference type="Proteomes" id="UP000643207"/>
    </source>
</evidence>
<evidence type="ECO:0000256" key="3">
    <source>
        <dbReference type="SAM" id="MobiDB-lite"/>
    </source>
</evidence>
<comment type="caution">
    <text evidence="6">The sequence shown here is derived from an EMBL/GenBank/DDBJ whole genome shotgun (WGS) entry which is preliminary data.</text>
</comment>
<dbReference type="EMBL" id="JAERRA010000001">
    <property type="protein sequence ID" value="MBL0719592.1"/>
    <property type="molecule type" value="Genomic_DNA"/>
</dbReference>
<dbReference type="Pfam" id="PF08544">
    <property type="entry name" value="GHMP_kinases_C"/>
    <property type="match status" value="1"/>
</dbReference>
<evidence type="ECO:0000259" key="5">
    <source>
        <dbReference type="Pfam" id="PF08544"/>
    </source>
</evidence>
<dbReference type="InterPro" id="IPR004422">
    <property type="entry name" value="RFAP_synthase"/>
</dbReference>
<dbReference type="Gene3D" id="3.30.230.10">
    <property type="match status" value="1"/>
</dbReference>
<dbReference type="SUPFAM" id="SSF54211">
    <property type="entry name" value="Ribosomal protein S5 domain 2-like"/>
    <property type="match status" value="1"/>
</dbReference>
<gene>
    <name evidence="6" type="ORF">JI742_06780</name>
</gene>
<proteinExistence type="predicted"/>
<protein>
    <submittedName>
        <fullName evidence="6">Beta-ribofuranosylaminobenzene 5'-phosphate synthase</fullName>
    </submittedName>
</protein>
<dbReference type="Proteomes" id="UP000643207">
    <property type="component" value="Unassembled WGS sequence"/>
</dbReference>
<feature type="domain" description="GHMP kinase N-terminal" evidence="4">
    <location>
        <begin position="95"/>
        <end position="157"/>
    </location>
</feature>
<dbReference type="PANTHER" id="PTHR20861:SF6">
    <property type="entry name" value="BETA-RIBOFURANOSYLPHENOL 5'-PHOSPHATE SYNTHASE"/>
    <property type="match status" value="1"/>
</dbReference>
<keyword evidence="2" id="KW-0418">Kinase</keyword>
<evidence type="ECO:0000256" key="1">
    <source>
        <dbReference type="ARBA" id="ARBA00022679"/>
    </source>
</evidence>
<dbReference type="PANTHER" id="PTHR20861">
    <property type="entry name" value="HOMOSERINE/4-DIPHOSPHOCYTIDYL-2-C-METHYL-D-ERYTHRITOL KINASE"/>
    <property type="match status" value="1"/>
</dbReference>
<name>A0A9X0XC83_9BURK</name>
<reference evidence="6 7" key="1">
    <citation type="submission" date="2021-01" db="EMBL/GenBank/DDBJ databases">
        <title>Piscinibacter sp. Jin2 Genome sequencing and assembly.</title>
        <authorList>
            <person name="Kim I."/>
        </authorList>
    </citation>
    <scope>NUCLEOTIDE SEQUENCE [LARGE SCALE GENOMIC DNA]</scope>
    <source>
        <strain evidence="6 7">Jin2</strain>
    </source>
</reference>
<dbReference type="Pfam" id="PF00288">
    <property type="entry name" value="GHMP_kinases_N"/>
    <property type="match status" value="1"/>
</dbReference>
<dbReference type="InterPro" id="IPR013750">
    <property type="entry name" value="GHMP_kinase_C_dom"/>
</dbReference>
<dbReference type="InterPro" id="IPR006204">
    <property type="entry name" value="GHMP_kinase_N_dom"/>
</dbReference>
<dbReference type="InterPro" id="IPR014721">
    <property type="entry name" value="Ribsml_uS5_D2-typ_fold_subgr"/>
</dbReference>
<feature type="region of interest" description="Disordered" evidence="3">
    <location>
        <begin position="354"/>
        <end position="373"/>
    </location>
</feature>
<dbReference type="AlphaFoldDB" id="A0A9X0XC83"/>
<evidence type="ECO:0000256" key="2">
    <source>
        <dbReference type="ARBA" id="ARBA00022777"/>
    </source>
</evidence>
<dbReference type="NCBIfam" id="TIGR00144">
    <property type="entry name" value="beta_RFAP_syn"/>
    <property type="match status" value="1"/>
</dbReference>
<dbReference type="GO" id="GO:0016301">
    <property type="term" value="F:kinase activity"/>
    <property type="evidence" value="ECO:0007669"/>
    <property type="project" value="UniProtKB-KW"/>
</dbReference>
<keyword evidence="1" id="KW-0808">Transferase</keyword>